<dbReference type="RefSeq" id="WP_022993852.1">
    <property type="nucleotide sequence ID" value="NZ_CBDDTQ010000003.1"/>
</dbReference>
<evidence type="ECO:0000313" key="2">
    <source>
        <dbReference type="EMBL" id="MCE7507285.1"/>
    </source>
</evidence>
<reference evidence="2" key="1">
    <citation type="submission" date="2022-01" db="EMBL/GenBank/DDBJ databases">
        <authorList>
            <person name="Karlyshev A.V."/>
            <person name="Jaspars M."/>
        </authorList>
    </citation>
    <scope>NUCLEOTIDE SEQUENCE</scope>
    <source>
        <strain evidence="2">AGSA3-2</strain>
    </source>
</reference>
<keyword evidence="1" id="KW-0812">Transmembrane</keyword>
<organism evidence="2 3">
    <name type="scientific">Alloalcanivorax xenomutans</name>
    <dbReference type="NCBI Taxonomy" id="1094342"/>
    <lineage>
        <taxon>Bacteria</taxon>
        <taxon>Pseudomonadati</taxon>
        <taxon>Pseudomonadota</taxon>
        <taxon>Gammaproteobacteria</taxon>
        <taxon>Oceanospirillales</taxon>
        <taxon>Alcanivoracaceae</taxon>
        <taxon>Alloalcanivorax</taxon>
    </lineage>
</organism>
<gene>
    <name evidence="2" type="ORF">LZG35_01455</name>
</gene>
<evidence type="ECO:0000313" key="3">
    <source>
        <dbReference type="Proteomes" id="UP001107961"/>
    </source>
</evidence>
<dbReference type="InterPro" id="IPR019201">
    <property type="entry name" value="DUF2065"/>
</dbReference>
<dbReference type="Pfam" id="PF09838">
    <property type="entry name" value="DUF2065"/>
    <property type="match status" value="1"/>
</dbReference>
<feature type="transmembrane region" description="Helical" evidence="1">
    <location>
        <begin position="42"/>
        <end position="61"/>
    </location>
</feature>
<sequence>MDWILLIKALCLVLVIEGLPLALAPERMRRAALELARLDGRILRVCGLVAMAVGAGILLLLRPGM</sequence>
<keyword evidence="3" id="KW-1185">Reference proteome</keyword>
<accession>A0A9Q3ZBJ5</accession>
<keyword evidence="1" id="KW-0472">Membrane</keyword>
<dbReference type="EMBL" id="JAJVKT010000001">
    <property type="protein sequence ID" value="MCE7507285.1"/>
    <property type="molecule type" value="Genomic_DNA"/>
</dbReference>
<dbReference type="GeneID" id="94685513"/>
<protein>
    <submittedName>
        <fullName evidence="2">DUF2065 domain-containing protein</fullName>
    </submittedName>
</protein>
<proteinExistence type="predicted"/>
<dbReference type="Proteomes" id="UP001107961">
    <property type="component" value="Unassembled WGS sequence"/>
</dbReference>
<name>A0A9Q3ZBJ5_9GAMM</name>
<dbReference type="AlphaFoldDB" id="A0A9Q3ZBJ5"/>
<evidence type="ECO:0000256" key="1">
    <source>
        <dbReference type="SAM" id="Phobius"/>
    </source>
</evidence>
<comment type="caution">
    <text evidence="2">The sequence shown here is derived from an EMBL/GenBank/DDBJ whole genome shotgun (WGS) entry which is preliminary data.</text>
</comment>
<dbReference type="KEGG" id="axe:P40_03655"/>
<keyword evidence="1" id="KW-1133">Transmembrane helix</keyword>